<keyword evidence="3" id="KW-1133">Transmembrane helix</keyword>
<feature type="region of interest" description="Disordered" evidence="6">
    <location>
        <begin position="346"/>
        <end position="418"/>
    </location>
</feature>
<feature type="region of interest" description="Disordered" evidence="6">
    <location>
        <begin position="790"/>
        <end position="812"/>
    </location>
</feature>
<evidence type="ECO:0000256" key="4">
    <source>
        <dbReference type="ARBA" id="ARBA00023136"/>
    </source>
</evidence>
<evidence type="ECO:0000256" key="5">
    <source>
        <dbReference type="ARBA" id="ARBA00023242"/>
    </source>
</evidence>
<evidence type="ECO:0000256" key="6">
    <source>
        <dbReference type="SAM" id="MobiDB-lite"/>
    </source>
</evidence>
<dbReference type="EMBL" id="VIFY01000248">
    <property type="protein sequence ID" value="TQB68125.1"/>
    <property type="molecule type" value="Genomic_DNA"/>
</dbReference>
<feature type="compositionally biased region" description="Low complexity" evidence="6">
    <location>
        <begin position="710"/>
        <end position="723"/>
    </location>
</feature>
<keyword evidence="9" id="KW-1185">Reference proteome</keyword>
<evidence type="ECO:0000256" key="2">
    <source>
        <dbReference type="ARBA" id="ARBA00022692"/>
    </source>
</evidence>
<feature type="compositionally biased region" description="Polar residues" evidence="6">
    <location>
        <begin position="724"/>
        <end position="743"/>
    </location>
</feature>
<dbReference type="GO" id="GO:0071765">
    <property type="term" value="P:nuclear inner membrane organization"/>
    <property type="evidence" value="ECO:0007669"/>
    <property type="project" value="InterPro"/>
</dbReference>
<comment type="subcellular location">
    <subcellularLocation>
        <location evidence="1">Nucleus inner membrane</location>
        <topology evidence="1">Multi-pass membrane protein</topology>
    </subcellularLocation>
</comment>
<evidence type="ECO:0000313" key="8">
    <source>
        <dbReference type="EMBL" id="TQB68125.1"/>
    </source>
</evidence>
<dbReference type="PANTHER" id="PTHR28538">
    <property type="entry name" value="INTEGRAL INNER NUCLEAR MEMBRANE PROTEIN IMA1"/>
    <property type="match status" value="1"/>
</dbReference>
<dbReference type="GO" id="GO:0034992">
    <property type="term" value="C:microtubule organizing center attachment site"/>
    <property type="evidence" value="ECO:0007669"/>
    <property type="project" value="TreeGrafter"/>
</dbReference>
<evidence type="ECO:0000256" key="1">
    <source>
        <dbReference type="ARBA" id="ARBA00004473"/>
    </source>
</evidence>
<feature type="compositionally biased region" description="Low complexity" evidence="6">
    <location>
        <begin position="790"/>
        <end position="806"/>
    </location>
</feature>
<dbReference type="STRING" id="5098.A0A507QM15"/>
<dbReference type="InterPro" id="IPR042321">
    <property type="entry name" value="Ima1"/>
</dbReference>
<keyword evidence="5" id="KW-0539">Nucleus</keyword>
<feature type="domain" description="Ima1 N-terminal" evidence="7">
    <location>
        <begin position="9"/>
        <end position="135"/>
    </location>
</feature>
<feature type="region of interest" description="Disordered" evidence="6">
    <location>
        <begin position="474"/>
        <end position="497"/>
    </location>
</feature>
<gene>
    <name evidence="8" type="ORF">MPDQ_003925</name>
</gene>
<protein>
    <recommendedName>
        <fullName evidence="7">Ima1 N-terminal domain-containing protein</fullName>
    </recommendedName>
</protein>
<comment type="caution">
    <text evidence="8">The sequence shown here is derived from an EMBL/GenBank/DDBJ whole genome shotgun (WGS) entry which is preliminary data.</text>
</comment>
<dbReference type="GO" id="GO:0044732">
    <property type="term" value="C:mitotic spindle pole body"/>
    <property type="evidence" value="ECO:0007669"/>
    <property type="project" value="TreeGrafter"/>
</dbReference>
<sequence>MASFFSRRLSCFYCGQRSAQEKPGPVRKWRCKHCEAINYLDEDGNITDPPATETNPAANDPGTPSRPFDTVDLKDTGLFCSTCLRNQNLFMSALASWVPSSDDQANALYEREYPKFRRHLEEQYPQVCAKCEPRVQQRIAQTGYEAKADNLRRMMERSKESRVARQARNRNWRSLLVSAGAIGHWGSISGQLAWDLISAMETAQPIQNGSDHGLLPYTLSYVRQLLPNHASVDLASYAGLSLVAGILSIWWNPKLRLRVEGIGGRFVGLTEYYEVQLIVIVVRCVFWAVLKDPSSSGLPSTMLPGLHMFMVMFTILSALLSSRVIQHDTRPLVDWSKLASETTTTTAQTMKASATQQSASDSPYMRSIESTPRYTGRFPIEKLATPRPEPEPEPTLPSTPRSPEVDSMDWTPSQQHDFRPTVSVYQRNQKSVLDGPLPFYGSLPSAPKPPSWAILDQGAQKPIKQVVERNPFHHRPAQPTSWQRKPEQPETVFAPPKFFPRSDYTESTGLEALFDRAFTIKSPEEDGEENWQFISHPSSYRSTVTRNSFLFQSLRVGLLLSSILAWVLSQMDAISIPGNYIEVASLGSASLISGFSLLECLKWPVPQWNSFVILVYIAELVAAVHLGANLPRVSFDRAYFDRYGKFLLTFMAIQETMSLLACYRATSTTSPALEMQGTQPTHPEPTSTESPLISSATEMPSSQPRSQVFSSQSPPDSPASSSSHITTGFSNRKRVNQPSSLFNSQSSVAPSSFSSSIVGSGFPLQLSDKPLGQGSQAFCSQSSVPPLSFSSTIPSSSFSSQPSEIPNQFGPSSYNTCAGAQGSFTLNDLKGYDSDDSGLFGHDSDTETTATTATATTNNTIRNIRYGRNIDNDAFFSPARSGLGPGITSLSLEDQPFRRVTRSQTKRQRDMFNRYPLRGIN</sequence>
<keyword evidence="4" id="KW-0472">Membrane</keyword>
<feature type="compositionally biased region" description="Low complexity" evidence="6">
    <location>
        <begin position="678"/>
        <end position="691"/>
    </location>
</feature>
<reference evidence="8 9" key="1">
    <citation type="submission" date="2019-06" db="EMBL/GenBank/DDBJ databases">
        <title>Wine fermentation using esterase from Monascus purpureus.</title>
        <authorList>
            <person name="Geng C."/>
            <person name="Zhang Y."/>
        </authorList>
    </citation>
    <scope>NUCLEOTIDE SEQUENCE [LARGE SCALE GENOMIC DNA]</scope>
    <source>
        <strain evidence="8">HQ1</strain>
    </source>
</reference>
<feature type="region of interest" description="Disordered" evidence="6">
    <location>
        <begin position="673"/>
        <end position="744"/>
    </location>
</feature>
<dbReference type="OrthoDB" id="5966927at2759"/>
<evidence type="ECO:0000259" key="7">
    <source>
        <dbReference type="Pfam" id="PF09779"/>
    </source>
</evidence>
<dbReference type="Proteomes" id="UP000319663">
    <property type="component" value="Unassembled WGS sequence"/>
</dbReference>
<name>A0A507QM15_MONPU</name>
<dbReference type="GO" id="GO:0005637">
    <property type="term" value="C:nuclear inner membrane"/>
    <property type="evidence" value="ECO:0007669"/>
    <property type="project" value="UniProtKB-SubCell"/>
</dbReference>
<evidence type="ECO:0000256" key="3">
    <source>
        <dbReference type="ARBA" id="ARBA00022989"/>
    </source>
</evidence>
<evidence type="ECO:0000313" key="9">
    <source>
        <dbReference type="Proteomes" id="UP000319663"/>
    </source>
</evidence>
<dbReference type="PANTHER" id="PTHR28538:SF1">
    <property type="entry name" value="INTEGRAL INNER NUCLEAR MEMBRANE PROTEIN IMA1"/>
    <property type="match status" value="1"/>
</dbReference>
<feature type="region of interest" description="Disordered" evidence="6">
    <location>
        <begin position="45"/>
        <end position="68"/>
    </location>
</feature>
<dbReference type="Pfam" id="PF09779">
    <property type="entry name" value="Ima1_N"/>
    <property type="match status" value="1"/>
</dbReference>
<proteinExistence type="predicted"/>
<organism evidence="8 9">
    <name type="scientific">Monascus purpureus</name>
    <name type="common">Red mold</name>
    <name type="synonym">Monascus anka</name>
    <dbReference type="NCBI Taxonomy" id="5098"/>
    <lineage>
        <taxon>Eukaryota</taxon>
        <taxon>Fungi</taxon>
        <taxon>Dikarya</taxon>
        <taxon>Ascomycota</taxon>
        <taxon>Pezizomycotina</taxon>
        <taxon>Eurotiomycetes</taxon>
        <taxon>Eurotiomycetidae</taxon>
        <taxon>Eurotiales</taxon>
        <taxon>Aspergillaceae</taxon>
        <taxon>Monascus</taxon>
    </lineage>
</organism>
<dbReference type="InterPro" id="IPR018617">
    <property type="entry name" value="Ima1_N"/>
</dbReference>
<dbReference type="GO" id="GO:0034506">
    <property type="term" value="C:chromosome, centromeric core domain"/>
    <property type="evidence" value="ECO:0007669"/>
    <property type="project" value="TreeGrafter"/>
</dbReference>
<feature type="compositionally biased region" description="Low complexity" evidence="6">
    <location>
        <begin position="346"/>
        <end position="360"/>
    </location>
</feature>
<feature type="compositionally biased region" description="Polar residues" evidence="6">
    <location>
        <begin position="692"/>
        <end position="709"/>
    </location>
</feature>
<accession>A0A507QM15</accession>
<keyword evidence="2" id="KW-0812">Transmembrane</keyword>
<dbReference type="AlphaFoldDB" id="A0A507QM15"/>